<evidence type="ECO:0008006" key="5">
    <source>
        <dbReference type="Google" id="ProtNLM"/>
    </source>
</evidence>
<accession>A0A0B7FUX9</accession>
<proteinExistence type="predicted"/>
<feature type="region of interest" description="Disordered" evidence="1">
    <location>
        <begin position="150"/>
        <end position="196"/>
    </location>
</feature>
<feature type="compositionally biased region" description="Polar residues" evidence="1">
    <location>
        <begin position="219"/>
        <end position="235"/>
    </location>
</feature>
<dbReference type="Proteomes" id="UP000059188">
    <property type="component" value="Unassembled WGS sequence"/>
</dbReference>
<dbReference type="AlphaFoldDB" id="A0A0B7FUX9"/>
<name>A0A0B7FUX9_THACB</name>
<dbReference type="EMBL" id="LN679104">
    <property type="protein sequence ID" value="CEL60664.1"/>
    <property type="molecule type" value="Genomic_DNA"/>
</dbReference>
<protein>
    <recommendedName>
        <fullName evidence="5">SH3 domain-containing protein</fullName>
    </recommendedName>
</protein>
<keyword evidence="4" id="KW-1185">Reference proteome</keyword>
<sequence length="254" mass="27167">MGWEPLPLLLYGFAIHPLSHAVPTTHDRVSSLGPPRLELDAIPEHASRNPHLARLDVGDEIYAFEVWKDAGRPTWYRGYIVCTSNTPSAPVPPDPSPAQSTILGIPPAQDNTTVVEDPQVTIGIFPATHVHIRDELPDAEGRLATIIAHSQQSHARPALTTPGGFHMATLQEEPDSPHSPAHEKPEAPRPTLKSGDETALGLVEPLVDEIASACESGTPGCSRTSPNGTTAPLLQSENTSTHSISVVVNSCWAE</sequence>
<feature type="signal peptide" evidence="2">
    <location>
        <begin position="1"/>
        <end position="21"/>
    </location>
</feature>
<dbReference type="OrthoDB" id="2789098at2759"/>
<evidence type="ECO:0000313" key="3">
    <source>
        <dbReference type="EMBL" id="CEL60664.1"/>
    </source>
</evidence>
<feature type="chain" id="PRO_5002116028" description="SH3 domain-containing protein" evidence="2">
    <location>
        <begin position="22"/>
        <end position="254"/>
    </location>
</feature>
<gene>
    <name evidence="3" type="ORF">RSOLAG1IB_03902</name>
</gene>
<keyword evidence="2" id="KW-0732">Signal</keyword>
<dbReference type="STRING" id="1108050.A0A0B7FUX9"/>
<feature type="region of interest" description="Disordered" evidence="1">
    <location>
        <begin position="214"/>
        <end position="235"/>
    </location>
</feature>
<reference evidence="3 4" key="1">
    <citation type="submission" date="2014-11" db="EMBL/GenBank/DDBJ databases">
        <authorList>
            <person name="Wibberg Daniel"/>
        </authorList>
    </citation>
    <scope>NUCLEOTIDE SEQUENCE [LARGE SCALE GENOMIC DNA]</scope>
    <source>
        <strain evidence="3">Rhizoctonia solani AG1-IB 7/3/14</strain>
    </source>
</reference>
<organism evidence="3 4">
    <name type="scientific">Thanatephorus cucumeris (strain AG1-IB / isolate 7/3/14)</name>
    <name type="common">Lettuce bottom rot fungus</name>
    <name type="synonym">Rhizoctonia solani</name>
    <dbReference type="NCBI Taxonomy" id="1108050"/>
    <lineage>
        <taxon>Eukaryota</taxon>
        <taxon>Fungi</taxon>
        <taxon>Dikarya</taxon>
        <taxon>Basidiomycota</taxon>
        <taxon>Agaricomycotina</taxon>
        <taxon>Agaricomycetes</taxon>
        <taxon>Cantharellales</taxon>
        <taxon>Ceratobasidiaceae</taxon>
        <taxon>Rhizoctonia</taxon>
        <taxon>Rhizoctonia solani AG-1</taxon>
    </lineage>
</organism>
<evidence type="ECO:0000256" key="2">
    <source>
        <dbReference type="SAM" id="SignalP"/>
    </source>
</evidence>
<evidence type="ECO:0000256" key="1">
    <source>
        <dbReference type="SAM" id="MobiDB-lite"/>
    </source>
</evidence>
<evidence type="ECO:0000313" key="4">
    <source>
        <dbReference type="Proteomes" id="UP000059188"/>
    </source>
</evidence>